<reference evidence="1 2" key="1">
    <citation type="journal article" date="2023" name="Nucleic Acids Res.">
        <title>The hologenome of Daphnia magna reveals possible DNA methylation and microbiome-mediated evolution of the host genome.</title>
        <authorList>
            <person name="Chaturvedi A."/>
            <person name="Li X."/>
            <person name="Dhandapani V."/>
            <person name="Marshall H."/>
            <person name="Kissane S."/>
            <person name="Cuenca-Cambronero M."/>
            <person name="Asole G."/>
            <person name="Calvet F."/>
            <person name="Ruiz-Romero M."/>
            <person name="Marangio P."/>
            <person name="Guigo R."/>
            <person name="Rago D."/>
            <person name="Mirbahai L."/>
            <person name="Eastwood N."/>
            <person name="Colbourne J.K."/>
            <person name="Zhou J."/>
            <person name="Mallon E."/>
            <person name="Orsini L."/>
        </authorList>
    </citation>
    <scope>NUCLEOTIDE SEQUENCE [LARGE SCALE GENOMIC DNA]</scope>
    <source>
        <strain evidence="1">LRV0_1</strain>
    </source>
</reference>
<name>A0ABQ9YPF0_9CRUS</name>
<organism evidence="1 2">
    <name type="scientific">Daphnia magna</name>
    <dbReference type="NCBI Taxonomy" id="35525"/>
    <lineage>
        <taxon>Eukaryota</taxon>
        <taxon>Metazoa</taxon>
        <taxon>Ecdysozoa</taxon>
        <taxon>Arthropoda</taxon>
        <taxon>Crustacea</taxon>
        <taxon>Branchiopoda</taxon>
        <taxon>Diplostraca</taxon>
        <taxon>Cladocera</taxon>
        <taxon>Anomopoda</taxon>
        <taxon>Daphniidae</taxon>
        <taxon>Daphnia</taxon>
    </lineage>
</organism>
<proteinExistence type="predicted"/>
<protein>
    <submittedName>
        <fullName evidence="1">Uncharacterized protein</fullName>
    </submittedName>
</protein>
<evidence type="ECO:0000313" key="1">
    <source>
        <dbReference type="EMBL" id="KAK4002507.1"/>
    </source>
</evidence>
<dbReference type="Proteomes" id="UP001234178">
    <property type="component" value="Unassembled WGS sequence"/>
</dbReference>
<sequence>MSSLSTFVYKEDIMYYLLLLRSIQIAGDNPSAANPGAAPYLSPSADALFLRSQMNWFLIGNVTEVEHRPSDRSIEHGRKKDSALLIVAQCVSDRQAV</sequence>
<dbReference type="EMBL" id="JAOYFB010000001">
    <property type="protein sequence ID" value="KAK4002507.1"/>
    <property type="molecule type" value="Genomic_DNA"/>
</dbReference>
<accession>A0ABQ9YPF0</accession>
<evidence type="ECO:0000313" key="2">
    <source>
        <dbReference type="Proteomes" id="UP001234178"/>
    </source>
</evidence>
<keyword evidence="2" id="KW-1185">Reference proteome</keyword>
<gene>
    <name evidence="1" type="ORF">OUZ56_004331</name>
</gene>
<comment type="caution">
    <text evidence="1">The sequence shown here is derived from an EMBL/GenBank/DDBJ whole genome shotgun (WGS) entry which is preliminary data.</text>
</comment>